<dbReference type="InterPro" id="IPR007035">
    <property type="entry name" value="Peptidase_M55"/>
</dbReference>
<evidence type="ECO:0000313" key="3">
    <source>
        <dbReference type="Proteomes" id="UP001223420"/>
    </source>
</evidence>
<dbReference type="Gene3D" id="3.40.50.10780">
    <property type="entry name" value="Dipeptide transport protein"/>
    <property type="match status" value="1"/>
</dbReference>
<sequence length="86" mass="9188">MRVLISTDIEGVADVFNRVQTTPGNPDYERARMLMTQEANAAIAGAFDGGARAVLVTDSHGSFRNMPRDRLDPKAQAVQGNSVPSG</sequence>
<reference evidence="2" key="1">
    <citation type="submission" date="2023-07" db="EMBL/GenBank/DDBJ databases">
        <title>Genomic Encyclopedia of Type Strains, Phase IV (KMG-IV): sequencing the most valuable type-strain genomes for metagenomic binning, comparative biology and taxonomic classification.</title>
        <authorList>
            <person name="Goeker M."/>
        </authorList>
    </citation>
    <scope>NUCLEOTIDE SEQUENCE</scope>
    <source>
        <strain evidence="2">DSM 19569</strain>
    </source>
</reference>
<dbReference type="InterPro" id="IPR027476">
    <property type="entry name" value="DppA_N"/>
</dbReference>
<evidence type="ECO:0000256" key="1">
    <source>
        <dbReference type="SAM" id="MobiDB-lite"/>
    </source>
</evidence>
<organism evidence="2 3">
    <name type="scientific">Methylobacterium brachiatum</name>
    <dbReference type="NCBI Taxonomy" id="269660"/>
    <lineage>
        <taxon>Bacteria</taxon>
        <taxon>Pseudomonadati</taxon>
        <taxon>Pseudomonadota</taxon>
        <taxon>Alphaproteobacteria</taxon>
        <taxon>Hyphomicrobiales</taxon>
        <taxon>Methylobacteriaceae</taxon>
        <taxon>Methylobacterium</taxon>
    </lineage>
</organism>
<name>A0AAJ1TXR6_9HYPH</name>
<gene>
    <name evidence="2" type="ORF">QO001_005666</name>
</gene>
<evidence type="ECO:0000313" key="2">
    <source>
        <dbReference type="EMBL" id="MDQ0546714.1"/>
    </source>
</evidence>
<feature type="region of interest" description="Disordered" evidence="1">
    <location>
        <begin position="63"/>
        <end position="86"/>
    </location>
</feature>
<dbReference type="InterPro" id="IPR036177">
    <property type="entry name" value="Peptidase_M55_sf"/>
</dbReference>
<dbReference type="EMBL" id="JAUSWL010000017">
    <property type="protein sequence ID" value="MDQ0546714.1"/>
    <property type="molecule type" value="Genomic_DNA"/>
</dbReference>
<dbReference type="Proteomes" id="UP001223420">
    <property type="component" value="Unassembled WGS sequence"/>
</dbReference>
<dbReference type="SUPFAM" id="SSF63992">
    <property type="entry name" value="Dipeptide transport protein"/>
    <property type="match status" value="1"/>
</dbReference>
<dbReference type="Pfam" id="PF04951">
    <property type="entry name" value="Peptidase_M55"/>
    <property type="match status" value="1"/>
</dbReference>
<proteinExistence type="predicted"/>
<accession>A0AAJ1TXR6</accession>
<comment type="caution">
    <text evidence="2">The sequence shown here is derived from an EMBL/GenBank/DDBJ whole genome shotgun (WGS) entry which is preliminary data.</text>
</comment>
<protein>
    <submittedName>
        <fullName evidence="2">D-aminopeptidase</fullName>
    </submittedName>
</protein>
<dbReference type="AlphaFoldDB" id="A0AAJ1TXR6"/>